<feature type="transmembrane region" description="Helical" evidence="8">
    <location>
        <begin position="284"/>
        <end position="303"/>
    </location>
</feature>
<evidence type="ECO:0000256" key="8">
    <source>
        <dbReference type="SAM" id="Phobius"/>
    </source>
</evidence>
<feature type="transmembrane region" description="Helical" evidence="8">
    <location>
        <begin position="524"/>
        <end position="545"/>
    </location>
</feature>
<feature type="transmembrane region" description="Helical" evidence="8">
    <location>
        <begin position="229"/>
        <end position="248"/>
    </location>
</feature>
<dbReference type="GO" id="GO:0016020">
    <property type="term" value="C:membrane"/>
    <property type="evidence" value="ECO:0007669"/>
    <property type="project" value="UniProtKB-SubCell"/>
</dbReference>
<evidence type="ECO:0000256" key="7">
    <source>
        <dbReference type="SAM" id="MobiDB-lite"/>
    </source>
</evidence>
<evidence type="ECO:0000313" key="11">
    <source>
        <dbReference type="Proteomes" id="UP000320244"/>
    </source>
</evidence>
<keyword evidence="10" id="KW-0560">Oxidoreductase</keyword>
<accession>A0A563E526</accession>
<dbReference type="InterPro" id="IPR010227">
    <property type="entry name" value="NADH_Q_OxRdtase_chainM/4"/>
</dbReference>
<dbReference type="GO" id="GO:0003954">
    <property type="term" value="F:NADH dehydrogenase activity"/>
    <property type="evidence" value="ECO:0007669"/>
    <property type="project" value="TreeGrafter"/>
</dbReference>
<feature type="compositionally biased region" description="Basic and acidic residues" evidence="7">
    <location>
        <begin position="25"/>
        <end position="39"/>
    </location>
</feature>
<dbReference type="GO" id="GO:0042773">
    <property type="term" value="P:ATP synthesis coupled electron transport"/>
    <property type="evidence" value="ECO:0007669"/>
    <property type="project" value="InterPro"/>
</dbReference>
<dbReference type="AlphaFoldDB" id="A0A563E526"/>
<comment type="caution">
    <text evidence="10">The sequence shown here is derived from an EMBL/GenBank/DDBJ whole genome shotgun (WGS) entry which is preliminary data.</text>
</comment>
<evidence type="ECO:0000256" key="2">
    <source>
        <dbReference type="ARBA" id="ARBA00009025"/>
    </source>
</evidence>
<dbReference type="GO" id="GO:0015990">
    <property type="term" value="P:electron transport coupled proton transport"/>
    <property type="evidence" value="ECO:0007669"/>
    <property type="project" value="TreeGrafter"/>
</dbReference>
<dbReference type="GO" id="GO:0012505">
    <property type="term" value="C:endomembrane system"/>
    <property type="evidence" value="ECO:0007669"/>
    <property type="project" value="UniProtKB-SubCell"/>
</dbReference>
<dbReference type="PRINTS" id="PR01437">
    <property type="entry name" value="NUOXDRDTASE4"/>
</dbReference>
<feature type="domain" description="NADH:quinone oxidoreductase/Mrp antiporter transmembrane" evidence="9">
    <location>
        <begin position="278"/>
        <end position="557"/>
    </location>
</feature>
<feature type="transmembrane region" description="Helical" evidence="8">
    <location>
        <begin position="260"/>
        <end position="278"/>
    </location>
</feature>
<dbReference type="EC" id="1.6.5.-" evidence="10"/>
<feature type="transmembrane region" description="Helical" evidence="8">
    <location>
        <begin position="565"/>
        <end position="585"/>
    </location>
</feature>
<dbReference type="InterPro" id="IPR001750">
    <property type="entry name" value="ND/Mrp_TM"/>
</dbReference>
<evidence type="ECO:0000256" key="4">
    <source>
        <dbReference type="ARBA" id="ARBA00022989"/>
    </source>
</evidence>
<evidence type="ECO:0000256" key="6">
    <source>
        <dbReference type="RuleBase" id="RU000320"/>
    </source>
</evidence>
<evidence type="ECO:0000259" key="9">
    <source>
        <dbReference type="Pfam" id="PF00361"/>
    </source>
</evidence>
<feature type="transmembrane region" description="Helical" evidence="8">
    <location>
        <begin position="152"/>
        <end position="173"/>
    </location>
</feature>
<feature type="transmembrane region" description="Helical" evidence="8">
    <location>
        <begin position="185"/>
        <end position="205"/>
    </location>
</feature>
<dbReference type="PANTHER" id="PTHR43507">
    <property type="entry name" value="NADH-UBIQUINONE OXIDOREDUCTASE CHAIN 4"/>
    <property type="match status" value="1"/>
</dbReference>
<keyword evidence="5 8" id="KW-0472">Membrane</keyword>
<evidence type="ECO:0000256" key="5">
    <source>
        <dbReference type="ARBA" id="ARBA00023136"/>
    </source>
</evidence>
<feature type="compositionally biased region" description="Basic residues" evidence="7">
    <location>
        <begin position="74"/>
        <end position="86"/>
    </location>
</feature>
<feature type="transmembrane region" description="Helical" evidence="8">
    <location>
        <begin position="423"/>
        <end position="446"/>
    </location>
</feature>
<dbReference type="EMBL" id="VCQV01000006">
    <property type="protein sequence ID" value="TWP37333.1"/>
    <property type="molecule type" value="Genomic_DNA"/>
</dbReference>
<gene>
    <name evidence="10" type="ORF">FGL98_06155</name>
</gene>
<reference evidence="10 11" key="2">
    <citation type="submission" date="2019-08" db="EMBL/GenBank/DDBJ databases">
        <title>Jejuicoccus antrihumi gen. nov., sp. nov., a new member of the family Dermacoccaceae isolated from a cave.</title>
        <authorList>
            <person name="Schumann P."/>
            <person name="Kim I.S."/>
        </authorList>
    </citation>
    <scope>NUCLEOTIDE SEQUENCE [LARGE SCALE GENOMIC DNA]</scope>
    <source>
        <strain evidence="10 11">C5-26</strain>
    </source>
</reference>
<dbReference type="GO" id="GO:0048039">
    <property type="term" value="F:ubiquinone binding"/>
    <property type="evidence" value="ECO:0007669"/>
    <property type="project" value="TreeGrafter"/>
</dbReference>
<dbReference type="InterPro" id="IPR003918">
    <property type="entry name" value="NADH_UbQ_OxRdtase"/>
</dbReference>
<evidence type="ECO:0000256" key="1">
    <source>
        <dbReference type="ARBA" id="ARBA00004127"/>
    </source>
</evidence>
<protein>
    <submittedName>
        <fullName evidence="10">NADH-quinone oxidoreductase subunit M</fullName>
        <ecNumber evidence="10">1.6.5.-</ecNumber>
    </submittedName>
</protein>
<keyword evidence="3 6" id="KW-0812">Transmembrane</keyword>
<keyword evidence="11" id="KW-1185">Reference proteome</keyword>
<organism evidence="10 11">
    <name type="scientific">Leekyejoonella antrihumi</name>
    <dbReference type="NCBI Taxonomy" id="1660198"/>
    <lineage>
        <taxon>Bacteria</taxon>
        <taxon>Bacillati</taxon>
        <taxon>Actinomycetota</taxon>
        <taxon>Actinomycetes</taxon>
        <taxon>Micrococcales</taxon>
        <taxon>Dermacoccaceae</taxon>
        <taxon>Leekyejoonella</taxon>
    </lineage>
</organism>
<feature type="transmembrane region" description="Helical" evidence="8">
    <location>
        <begin position="481"/>
        <end position="501"/>
    </location>
</feature>
<feature type="transmembrane region" description="Helical" evidence="8">
    <location>
        <begin position="453"/>
        <end position="475"/>
    </location>
</feature>
<keyword evidence="4 8" id="KW-1133">Transmembrane helix</keyword>
<comment type="similarity">
    <text evidence="2">Belongs to the complex I subunit 4 family.</text>
</comment>
<dbReference type="Pfam" id="PF00361">
    <property type="entry name" value="Proton_antipo_M"/>
    <property type="match status" value="1"/>
</dbReference>
<sequence length="669" mass="69702">MGARHADSALGRRGRAGPRTRDRRRLVERQRLADRRDPAAHGGGRSAGAGDVARHDLRGRRCARATGRAQQRPARVRCRHGLRQPRRPPGARPGQIRRGARRPAGSRGARSGLGCLVTESARPGRTQPATDDRSARPDHRPGRCRRAGGGPVVASLLIAPLVPILAGIALIAGDRASRVPGRHTTYAIALCAAVIGALATGYAVFARPVLNVQWVPAIGMRLHLSVDGISAPLLVLTAVLGFLVVLHGRHEQPGGGTPGTYFGCLLLVTGGALATFLAQDAISFFLAFELVLVPMWVLIHRFGDPHQPAERARAAAMFILYTVLGSTLMLVGILALVFASGTSDLVALGHGTHLSQGTQTAIAAVLLIGLAIKVPMWPLHSWLPRAHTVAPTAGSVLLAAVLLKMGTYGIVRLVVAPLPLGMARLAPVVGTLAVVGILWGGLVCLVERSLKRLIAWSSVAHMGFVMLGIASGTALGLQAALFGNIAHGVISALLFTVVGGLKQRWGGDDLHVVRDALRDVSPRLGFALVVGFAASLGLPGLAGFWGEVLAMFSAWGAADDQPGGWFKGLAAAAAVGTVLAAGYSLRVLRLVWVGGADKANHVHPAHAGEPLPAANSPATTVQRFADAHGPEWIVVGILVAAVVAIGVDPVPVLHTTDAAVARIFAGVTR</sequence>
<dbReference type="NCBIfam" id="TIGR01972">
    <property type="entry name" value="NDH_I_M"/>
    <property type="match status" value="1"/>
</dbReference>
<reference evidence="10 11" key="1">
    <citation type="submission" date="2019-05" db="EMBL/GenBank/DDBJ databases">
        <authorList>
            <person name="Lee S.D."/>
        </authorList>
    </citation>
    <scope>NUCLEOTIDE SEQUENCE [LARGE SCALE GENOMIC DNA]</scope>
    <source>
        <strain evidence="10 11">C5-26</strain>
    </source>
</reference>
<comment type="subcellular location">
    <subcellularLocation>
        <location evidence="1">Endomembrane system</location>
        <topology evidence="1">Multi-pass membrane protein</topology>
    </subcellularLocation>
    <subcellularLocation>
        <location evidence="6">Membrane</location>
        <topology evidence="6">Multi-pass membrane protein</topology>
    </subcellularLocation>
</comment>
<dbReference type="Proteomes" id="UP000320244">
    <property type="component" value="Unassembled WGS sequence"/>
</dbReference>
<dbReference type="GO" id="GO:0008137">
    <property type="term" value="F:NADH dehydrogenase (ubiquinone) activity"/>
    <property type="evidence" value="ECO:0007669"/>
    <property type="project" value="InterPro"/>
</dbReference>
<feature type="transmembrane region" description="Helical" evidence="8">
    <location>
        <begin position="389"/>
        <end position="411"/>
    </location>
</feature>
<feature type="transmembrane region" description="Helical" evidence="8">
    <location>
        <begin position="315"/>
        <end position="339"/>
    </location>
</feature>
<dbReference type="PANTHER" id="PTHR43507:SF1">
    <property type="entry name" value="NADH-UBIQUINONE OXIDOREDUCTASE CHAIN 4"/>
    <property type="match status" value="1"/>
</dbReference>
<feature type="compositionally biased region" description="Low complexity" evidence="7">
    <location>
        <begin position="92"/>
        <end position="112"/>
    </location>
</feature>
<dbReference type="OrthoDB" id="9768329at2"/>
<feature type="compositionally biased region" description="Basic and acidic residues" evidence="7">
    <location>
        <begin position="130"/>
        <end position="141"/>
    </location>
</feature>
<proteinExistence type="inferred from homology"/>
<feature type="transmembrane region" description="Helical" evidence="8">
    <location>
        <begin position="359"/>
        <end position="377"/>
    </location>
</feature>
<evidence type="ECO:0000313" key="10">
    <source>
        <dbReference type="EMBL" id="TWP37333.1"/>
    </source>
</evidence>
<feature type="region of interest" description="Disordered" evidence="7">
    <location>
        <begin position="1"/>
        <end position="147"/>
    </location>
</feature>
<evidence type="ECO:0000256" key="3">
    <source>
        <dbReference type="ARBA" id="ARBA00022692"/>
    </source>
</evidence>
<name>A0A563E526_9MICO</name>
<feature type="compositionally biased region" description="Basic residues" evidence="7">
    <location>
        <begin position="12"/>
        <end position="24"/>
    </location>
</feature>